<comment type="caution">
    <text evidence="4">The sequence shown here is derived from an EMBL/GenBank/DDBJ whole genome shotgun (WGS) entry which is preliminary data.</text>
</comment>
<dbReference type="SUPFAM" id="SSF49879">
    <property type="entry name" value="SMAD/FHA domain"/>
    <property type="match status" value="1"/>
</dbReference>
<evidence type="ECO:0000313" key="4">
    <source>
        <dbReference type="EMBL" id="RXZ70115.1"/>
    </source>
</evidence>
<keyword evidence="5" id="KW-1185">Reference proteome</keyword>
<sequence>MRCRASRVRHGSIVTVTDAAGKRFRRFRTLEQLIPWSRREAAAPLMTRSEGARLDDMVAGTFSSSATTGAPAWDVIVGDRFIAALAAPAPDATLSALAERASDPSPSIEALVGLIPIGREPAVESFALVWWDDDDVTTVTAVVRGEAVVDLDSPGGSRRFDSRGIRPWHLADFRDVVALRLTGSDTPLGPLGEAPHDVEHARASLRASAVEWSSVPRRRPATDVASAVVPPAVKPDAFDEFAADTVLRPRPSTIDADTALTPRPAAKPEPTPTPTVPIDVQLDGLRPAVPRAPTAHPVPSRQPADAAPSAPSGPSAPSAPLKETDPVPTGPRFRIAGELPRTITGPVLIGRRPLPPPVGRAGAAPELVAVDSPTATVSGTHLELRLEGERLVATDLRSTNGTIVRTARGSRRMRAGESIVVTPGTTLDLGDDTIVEILPAHGAPFPQ</sequence>
<accession>A0A4Q2KWW5</accession>
<dbReference type="InterPro" id="IPR008984">
    <property type="entry name" value="SMAD_FHA_dom_sf"/>
</dbReference>
<evidence type="ECO:0000256" key="2">
    <source>
        <dbReference type="SAM" id="MobiDB-lite"/>
    </source>
</evidence>
<evidence type="ECO:0000313" key="5">
    <source>
        <dbReference type="Proteomes" id="UP000293865"/>
    </source>
</evidence>
<dbReference type="CDD" id="cd00060">
    <property type="entry name" value="FHA"/>
    <property type="match status" value="1"/>
</dbReference>
<dbReference type="EMBL" id="SDPN01000017">
    <property type="protein sequence ID" value="RXZ70115.1"/>
    <property type="molecule type" value="Genomic_DNA"/>
</dbReference>
<keyword evidence="1" id="KW-0597">Phosphoprotein</keyword>
<dbReference type="Pfam" id="PF00498">
    <property type="entry name" value="FHA"/>
    <property type="match status" value="1"/>
</dbReference>
<dbReference type="Gene3D" id="2.60.200.20">
    <property type="match status" value="1"/>
</dbReference>
<gene>
    <name evidence="4" type="ORF">ESP51_10665</name>
</gene>
<dbReference type="Proteomes" id="UP000293865">
    <property type="component" value="Unassembled WGS sequence"/>
</dbReference>
<evidence type="ECO:0000256" key="1">
    <source>
        <dbReference type="ARBA" id="ARBA00022553"/>
    </source>
</evidence>
<dbReference type="PROSITE" id="PS50006">
    <property type="entry name" value="FHA_DOMAIN"/>
    <property type="match status" value="1"/>
</dbReference>
<evidence type="ECO:0000259" key="3">
    <source>
        <dbReference type="PROSITE" id="PS50006"/>
    </source>
</evidence>
<reference evidence="4 5" key="1">
    <citation type="submission" date="2019-01" db="EMBL/GenBank/DDBJ databases">
        <title>Agromyces.</title>
        <authorList>
            <person name="Li J."/>
        </authorList>
    </citation>
    <scope>NUCLEOTIDE SEQUENCE [LARGE SCALE GENOMIC DNA]</scope>
    <source>
        <strain evidence="4 5">DSM 15934</strain>
    </source>
</reference>
<dbReference type="OrthoDB" id="5485098at2"/>
<organism evidence="4 5">
    <name type="scientific">Agromyces albus</name>
    <dbReference type="NCBI Taxonomy" id="205332"/>
    <lineage>
        <taxon>Bacteria</taxon>
        <taxon>Bacillati</taxon>
        <taxon>Actinomycetota</taxon>
        <taxon>Actinomycetes</taxon>
        <taxon>Micrococcales</taxon>
        <taxon>Microbacteriaceae</taxon>
        <taxon>Agromyces</taxon>
    </lineage>
</organism>
<feature type="compositionally biased region" description="Pro residues" evidence="2">
    <location>
        <begin position="265"/>
        <end position="275"/>
    </location>
</feature>
<feature type="region of interest" description="Disordered" evidence="2">
    <location>
        <begin position="249"/>
        <end position="334"/>
    </location>
</feature>
<proteinExistence type="predicted"/>
<feature type="domain" description="FHA" evidence="3">
    <location>
        <begin position="356"/>
        <end position="409"/>
    </location>
</feature>
<protein>
    <submittedName>
        <fullName evidence="4">FHA domain-containing protein</fullName>
    </submittedName>
</protein>
<dbReference type="AlphaFoldDB" id="A0A4Q2KWW5"/>
<dbReference type="SMART" id="SM00240">
    <property type="entry name" value="FHA"/>
    <property type="match status" value="1"/>
</dbReference>
<dbReference type="InterPro" id="IPR000253">
    <property type="entry name" value="FHA_dom"/>
</dbReference>
<name>A0A4Q2KWW5_9MICO</name>
<feature type="compositionally biased region" description="Low complexity" evidence="2">
    <location>
        <begin position="303"/>
        <end position="320"/>
    </location>
</feature>